<feature type="transmembrane region" description="Helical" evidence="6">
    <location>
        <begin position="121"/>
        <end position="138"/>
    </location>
</feature>
<reference evidence="8 9" key="1">
    <citation type="submission" date="2021-02" db="EMBL/GenBank/DDBJ databases">
        <title>Sulfurospirillum tamanensis sp. nov.</title>
        <authorList>
            <person name="Frolova A."/>
            <person name="Merkel A."/>
            <person name="Slobodkin A."/>
        </authorList>
    </citation>
    <scope>NUCLEOTIDE SEQUENCE [LARGE SCALE GENOMIC DNA]</scope>
    <source>
        <strain evidence="8 9">T05b</strain>
    </source>
</reference>
<feature type="domain" description="EamA" evidence="7">
    <location>
        <begin position="147"/>
        <end position="280"/>
    </location>
</feature>
<feature type="transmembrane region" description="Helical" evidence="6">
    <location>
        <begin position="96"/>
        <end position="114"/>
    </location>
</feature>
<feature type="transmembrane region" description="Helical" evidence="6">
    <location>
        <begin position="150"/>
        <end position="170"/>
    </location>
</feature>
<reference evidence="9" key="2">
    <citation type="submission" date="2021-02" db="EMBL/GenBank/DDBJ databases">
        <title>Sulfurospirillum tamanensis sp. nov.</title>
        <authorList>
            <person name="Merkel A.Y."/>
        </authorList>
    </citation>
    <scope>NUCLEOTIDE SEQUENCE [LARGE SCALE GENOMIC DNA]</scope>
    <source>
        <strain evidence="9">T05b</strain>
    </source>
</reference>
<evidence type="ECO:0000256" key="1">
    <source>
        <dbReference type="ARBA" id="ARBA00004651"/>
    </source>
</evidence>
<feature type="transmembrane region" description="Helical" evidence="6">
    <location>
        <begin position="68"/>
        <end position="90"/>
    </location>
</feature>
<feature type="transmembrane region" description="Helical" evidence="6">
    <location>
        <begin position="37"/>
        <end position="56"/>
    </location>
</feature>
<keyword evidence="2" id="KW-1003">Cell membrane</keyword>
<evidence type="ECO:0000256" key="5">
    <source>
        <dbReference type="ARBA" id="ARBA00023136"/>
    </source>
</evidence>
<feature type="domain" description="EamA" evidence="7">
    <location>
        <begin position="10"/>
        <end position="138"/>
    </location>
</feature>
<feature type="transmembrane region" description="Helical" evidence="6">
    <location>
        <begin position="241"/>
        <end position="260"/>
    </location>
</feature>
<dbReference type="PANTHER" id="PTHR42920:SF5">
    <property type="entry name" value="EAMA DOMAIN-CONTAINING PROTEIN"/>
    <property type="match status" value="1"/>
</dbReference>
<keyword evidence="4 6" id="KW-1133">Transmembrane helix</keyword>
<feature type="transmembrane region" description="Helical" evidence="6">
    <location>
        <begin position="209"/>
        <end position="229"/>
    </location>
</feature>
<gene>
    <name evidence="8" type="ORF">JWV37_08805</name>
</gene>
<dbReference type="RefSeq" id="WP_205459430.1">
    <property type="nucleotide sequence ID" value="NZ_JAFHKK010000019.1"/>
</dbReference>
<reference evidence="8 9" key="3">
    <citation type="submission" date="2021-02" db="EMBL/GenBank/DDBJ databases">
        <authorList>
            <person name="Merkel A.Y."/>
        </authorList>
    </citation>
    <scope>NUCLEOTIDE SEQUENCE [LARGE SCALE GENOMIC DNA]</scope>
    <source>
        <strain evidence="8 9">T05b</strain>
    </source>
</reference>
<dbReference type="InterPro" id="IPR051258">
    <property type="entry name" value="Diverse_Substrate_Transporter"/>
</dbReference>
<name>A0ABS2WTF9_9BACT</name>
<organism evidence="8 9">
    <name type="scientific">Sulfurospirillum tamanense</name>
    <dbReference type="NCBI Taxonomy" id="2813362"/>
    <lineage>
        <taxon>Bacteria</taxon>
        <taxon>Pseudomonadati</taxon>
        <taxon>Campylobacterota</taxon>
        <taxon>Epsilonproteobacteria</taxon>
        <taxon>Campylobacterales</taxon>
        <taxon>Sulfurospirillaceae</taxon>
        <taxon>Sulfurospirillum</taxon>
    </lineage>
</organism>
<accession>A0ABS2WTF9</accession>
<evidence type="ECO:0000256" key="3">
    <source>
        <dbReference type="ARBA" id="ARBA00022692"/>
    </source>
</evidence>
<dbReference type="Pfam" id="PF00892">
    <property type="entry name" value="EamA"/>
    <property type="match status" value="2"/>
</dbReference>
<proteinExistence type="predicted"/>
<dbReference type="InterPro" id="IPR000620">
    <property type="entry name" value="EamA_dom"/>
</dbReference>
<evidence type="ECO:0000313" key="9">
    <source>
        <dbReference type="Proteomes" id="UP000703590"/>
    </source>
</evidence>
<sequence>MEKLREFGADFSLLLVAIAWGLTFVPVQQAVEETPVYVFLFWRFLCATLLMALLAAKNLRVLDRASVVGGMVLGTFLFLAFAFQTFALTYTYSSTVAFITGLNVVIVPFLVYVLFKKRTTVYSVFGALVAAVGLYLLSAQGEIGLGIGEVYALVCAVLFALQISCTAYYVKHCNIYVLVVVQFAVVTFLSFVGALVFDGQLLPAAFEGIFLEAIIITAVFATVFAFFVQTAMQRFTTPAKTAIIFTMEPVSAGIAGYLWVNEVLNAAQLTGAALILVGILTAELGTYLRTKRETKKAMF</sequence>
<feature type="transmembrane region" description="Helical" evidence="6">
    <location>
        <begin position="12"/>
        <end position="31"/>
    </location>
</feature>
<feature type="transmembrane region" description="Helical" evidence="6">
    <location>
        <begin position="266"/>
        <end position="288"/>
    </location>
</feature>
<comment type="caution">
    <text evidence="8">The sequence shown here is derived from an EMBL/GenBank/DDBJ whole genome shotgun (WGS) entry which is preliminary data.</text>
</comment>
<dbReference type="PANTHER" id="PTHR42920">
    <property type="entry name" value="OS03G0707200 PROTEIN-RELATED"/>
    <property type="match status" value="1"/>
</dbReference>
<dbReference type="SUPFAM" id="SSF103481">
    <property type="entry name" value="Multidrug resistance efflux transporter EmrE"/>
    <property type="match status" value="2"/>
</dbReference>
<keyword evidence="9" id="KW-1185">Reference proteome</keyword>
<evidence type="ECO:0000259" key="7">
    <source>
        <dbReference type="Pfam" id="PF00892"/>
    </source>
</evidence>
<dbReference type="Proteomes" id="UP000703590">
    <property type="component" value="Unassembled WGS sequence"/>
</dbReference>
<keyword evidence="3 6" id="KW-0812">Transmembrane</keyword>
<comment type="subcellular location">
    <subcellularLocation>
        <location evidence="1">Cell membrane</location>
        <topology evidence="1">Multi-pass membrane protein</topology>
    </subcellularLocation>
</comment>
<dbReference type="EMBL" id="JAFHKK010000019">
    <property type="protein sequence ID" value="MBN2964880.1"/>
    <property type="molecule type" value="Genomic_DNA"/>
</dbReference>
<evidence type="ECO:0000256" key="2">
    <source>
        <dbReference type="ARBA" id="ARBA00022475"/>
    </source>
</evidence>
<evidence type="ECO:0000256" key="4">
    <source>
        <dbReference type="ARBA" id="ARBA00022989"/>
    </source>
</evidence>
<keyword evidence="5 6" id="KW-0472">Membrane</keyword>
<evidence type="ECO:0000313" key="8">
    <source>
        <dbReference type="EMBL" id="MBN2964880.1"/>
    </source>
</evidence>
<protein>
    <submittedName>
        <fullName evidence="8">DMT family transporter</fullName>
    </submittedName>
</protein>
<evidence type="ECO:0000256" key="6">
    <source>
        <dbReference type="SAM" id="Phobius"/>
    </source>
</evidence>
<dbReference type="InterPro" id="IPR037185">
    <property type="entry name" value="EmrE-like"/>
</dbReference>
<feature type="transmembrane region" description="Helical" evidence="6">
    <location>
        <begin position="175"/>
        <end position="197"/>
    </location>
</feature>